<name>E8N9G1_MICTS</name>
<dbReference type="REBASE" id="32986">
    <property type="entry name" value="Mte37ORF245P"/>
</dbReference>
<dbReference type="Pfam" id="PF13589">
    <property type="entry name" value="HATPase_c_3"/>
    <property type="match status" value="1"/>
</dbReference>
<dbReference type="SUPFAM" id="SSF55874">
    <property type="entry name" value="ATPase domain of HSP90 chaperone/DNA topoisomerase II/histidine kinase"/>
    <property type="match status" value="1"/>
</dbReference>
<dbReference type="STRING" id="979556.MTES_0244"/>
<dbReference type="RefSeq" id="WP_013583335.1">
    <property type="nucleotide sequence ID" value="NC_015125.1"/>
</dbReference>
<dbReference type="EMBL" id="AP012052">
    <property type="protein sequence ID" value="BAJ73208.1"/>
    <property type="molecule type" value="Genomic_DNA"/>
</dbReference>
<evidence type="ECO:0000313" key="1">
    <source>
        <dbReference type="EMBL" id="BAJ73208.1"/>
    </source>
</evidence>
<dbReference type="Gene3D" id="3.40.1350.10">
    <property type="match status" value="1"/>
</dbReference>
<dbReference type="eggNOG" id="COG0323">
    <property type="taxonomic scope" value="Bacteria"/>
</dbReference>
<evidence type="ECO:0000313" key="2">
    <source>
        <dbReference type="Proteomes" id="UP000008975"/>
    </source>
</evidence>
<protein>
    <submittedName>
        <fullName evidence="1">Uncharacterized protein</fullName>
    </submittedName>
</protein>
<dbReference type="InterPro" id="IPR011856">
    <property type="entry name" value="tRNA_endonuc-like_dom_sf"/>
</dbReference>
<dbReference type="Gene3D" id="3.30.565.10">
    <property type="entry name" value="Histidine kinase-like ATPase, C-terminal domain"/>
    <property type="match status" value="1"/>
</dbReference>
<reference key="2">
    <citation type="submission" date="2011-02" db="EMBL/GenBank/DDBJ databases">
        <title>Genome sequence of Microbacterium testaceum StLB037.</title>
        <authorList>
            <person name="Morohoshi T."/>
            <person name="Wang W.Z."/>
            <person name="Someya N."/>
            <person name="Ikeda T."/>
        </authorList>
    </citation>
    <scope>NUCLEOTIDE SEQUENCE</scope>
    <source>
        <strain>StLB037</strain>
    </source>
</reference>
<dbReference type="HOGENOM" id="CLU_026144_0_0_11"/>
<dbReference type="OrthoDB" id="5096633at2"/>
<dbReference type="Proteomes" id="UP000008975">
    <property type="component" value="Chromosome"/>
</dbReference>
<organism evidence="1 2">
    <name type="scientific">Microbacterium testaceum (strain StLB037)</name>
    <dbReference type="NCBI Taxonomy" id="979556"/>
    <lineage>
        <taxon>Bacteria</taxon>
        <taxon>Bacillati</taxon>
        <taxon>Actinomycetota</taxon>
        <taxon>Actinomycetes</taxon>
        <taxon>Micrococcales</taxon>
        <taxon>Microbacteriaceae</taxon>
        <taxon>Microbacterium</taxon>
    </lineage>
</organism>
<dbReference type="InterPro" id="IPR036890">
    <property type="entry name" value="HATPase_C_sf"/>
</dbReference>
<reference evidence="1 2" key="1">
    <citation type="journal article" date="2011" name="J. Bacteriol.">
        <title>Genome sequence of Microbacterium testaceum StLB037, an N-acylhomoserine lactone-degrading bacterium isolated from potato leaves.</title>
        <authorList>
            <person name="Morohoshi T."/>
            <person name="Wang W.-Z."/>
            <person name="Someya N."/>
            <person name="Ikeda T."/>
        </authorList>
    </citation>
    <scope>NUCLEOTIDE SEQUENCE [LARGE SCALE GENOMIC DNA]</scope>
    <source>
        <strain evidence="1 2">StLB037</strain>
    </source>
</reference>
<gene>
    <name evidence="1" type="ordered locus">MTES_0244</name>
</gene>
<dbReference type="AlphaFoldDB" id="E8N9G1"/>
<dbReference type="KEGG" id="mts:MTES_0244"/>
<sequence>MSDNAVEVSSAEEGAPDETYEMKISMSVLEALGINLYSNAAAVVSELVANAWDADANLVEINWNAGGDDAFVEISDDGRGMTREELKRKFLTVGYSKRTTEGGLSDGYKRPFMGRKGIGKLSVFSIADTVEVHSARNGERNAFRIEVDELKKRIEDDKAYHPEPIDVLPALGAHGTIIRLTNLRRRRIDVALNALRKRVARRFDVLTLVAPKAADGETPLDAVKSQISDLRRMIEADPADTTASNALAGLFYVTLNGAPISFDDRIELKKLEYLWEFGAERIPAESLAADAVRTVLPASVPGDSTWLVSGWFGTTARPDQLVEDDEAGSLKNIMVLSRGRPIQESILERLDFSRLFVSYTTGQIRADFLDTDDQDDIATSDRQRLMEDDPRVVALRDFLRAALLRASDQWSEWRPKRKAKEVLANNKPIKDWIESLPKYQQDPATKLMGTIESLSIPESTDAAKDRRRLFQSGIIAFERIGLREDVERLNQLSTMQTDDILTVLATLDSYESAMYLDLIRARIETIQSFKDDVAENVLEKVLQEKLHANLWLLDPAWDRISQDVSMEERVFELAETFGAERPEEDALKRIDLRYCNVQNRHVIIELKRPGVKPDIDVLYDQGLTYIRALTQILEETGRSDEPYEVIFVVGQKPGAKKSPPSKNPDDYSRERVAELNGRVFRYQELIHKARAQYSEYIEKNKNLTRVAEVLDALSD</sequence>
<proteinExistence type="predicted"/>
<accession>E8N9G1</accession>
<dbReference type="GO" id="GO:0003676">
    <property type="term" value="F:nucleic acid binding"/>
    <property type="evidence" value="ECO:0007669"/>
    <property type="project" value="InterPro"/>
</dbReference>